<dbReference type="Gene3D" id="1.10.357.10">
    <property type="entry name" value="Tetracycline Repressor, domain 2"/>
    <property type="match status" value="1"/>
</dbReference>
<dbReference type="RefSeq" id="WP_388001993.1">
    <property type="nucleotide sequence ID" value="NZ_JBHUEE010000001.1"/>
</dbReference>
<dbReference type="Pfam" id="PF00440">
    <property type="entry name" value="TetR_N"/>
    <property type="match status" value="1"/>
</dbReference>
<dbReference type="PANTHER" id="PTHR30055">
    <property type="entry name" value="HTH-TYPE TRANSCRIPTIONAL REGULATOR RUTR"/>
    <property type="match status" value="1"/>
</dbReference>
<dbReference type="InterPro" id="IPR050109">
    <property type="entry name" value="HTH-type_TetR-like_transc_reg"/>
</dbReference>
<comment type="caution">
    <text evidence="6">The sequence shown here is derived from an EMBL/GenBank/DDBJ whole genome shotgun (WGS) entry which is preliminary data.</text>
</comment>
<evidence type="ECO:0000259" key="5">
    <source>
        <dbReference type="PROSITE" id="PS50977"/>
    </source>
</evidence>
<dbReference type="Proteomes" id="UP001597277">
    <property type="component" value="Unassembled WGS sequence"/>
</dbReference>
<dbReference type="Gene3D" id="1.10.10.60">
    <property type="entry name" value="Homeodomain-like"/>
    <property type="match status" value="1"/>
</dbReference>
<dbReference type="Pfam" id="PF02909">
    <property type="entry name" value="TetR_C_1"/>
    <property type="match status" value="1"/>
</dbReference>
<keyword evidence="3" id="KW-0804">Transcription</keyword>
<dbReference type="SUPFAM" id="SSF48498">
    <property type="entry name" value="Tetracyclin repressor-like, C-terminal domain"/>
    <property type="match status" value="1"/>
</dbReference>
<feature type="domain" description="HTH tetR-type" evidence="5">
    <location>
        <begin position="61"/>
        <end position="121"/>
    </location>
</feature>
<evidence type="ECO:0000256" key="2">
    <source>
        <dbReference type="ARBA" id="ARBA00023125"/>
    </source>
</evidence>
<name>A0ABW4L2C8_9MICO</name>
<dbReference type="InterPro" id="IPR036271">
    <property type="entry name" value="Tet_transcr_reg_TetR-rel_C_sf"/>
</dbReference>
<evidence type="ECO:0000256" key="1">
    <source>
        <dbReference type="ARBA" id="ARBA00023015"/>
    </source>
</evidence>
<dbReference type="PANTHER" id="PTHR30055:SF151">
    <property type="entry name" value="TRANSCRIPTIONAL REGULATORY PROTEIN"/>
    <property type="match status" value="1"/>
</dbReference>
<sequence>MREENEQPHPGRTVVDAARRGLTQVRTEQSDAVSREKERVTRSLELLWHGLPEPSRGPRRTLTLERIVETAITIADAEGLDALSMRRLARDLDVGTMSLYRYVPDKAVLLDLMLDRLSAPGPREDYADRPWREVLERNAVGGRELYLAHPWLMQVNWTRPVLGPSSTGGMELLMSQLAGLPLSDQEKMMIVSTVDGYVTGTVRQEIQYNAAVAEAGMSDEEFWSAQLPFLERAMNSGDYPTMAGMSEDTFDAGWEQTFRFGLRLLLDGLERELDRRG</sequence>
<keyword evidence="2 4" id="KW-0238">DNA-binding</keyword>
<gene>
    <name evidence="6" type="ORF">ACFSE6_01850</name>
</gene>
<reference evidence="7" key="1">
    <citation type="journal article" date="2019" name="Int. J. Syst. Evol. Microbiol.">
        <title>The Global Catalogue of Microorganisms (GCM) 10K type strain sequencing project: providing services to taxonomists for standard genome sequencing and annotation.</title>
        <authorList>
            <consortium name="The Broad Institute Genomics Platform"/>
            <consortium name="The Broad Institute Genome Sequencing Center for Infectious Disease"/>
            <person name="Wu L."/>
            <person name="Ma J."/>
        </authorList>
    </citation>
    <scope>NUCLEOTIDE SEQUENCE [LARGE SCALE GENOMIC DNA]</scope>
    <source>
        <strain evidence="7">JCM 17130</strain>
    </source>
</reference>
<evidence type="ECO:0000256" key="4">
    <source>
        <dbReference type="PROSITE-ProRule" id="PRU00335"/>
    </source>
</evidence>
<keyword evidence="1" id="KW-0805">Transcription regulation</keyword>
<accession>A0ABW4L2C8</accession>
<organism evidence="6 7">
    <name type="scientific">Georgenia deserti</name>
    <dbReference type="NCBI Taxonomy" id="2093781"/>
    <lineage>
        <taxon>Bacteria</taxon>
        <taxon>Bacillati</taxon>
        <taxon>Actinomycetota</taxon>
        <taxon>Actinomycetes</taxon>
        <taxon>Micrococcales</taxon>
        <taxon>Bogoriellaceae</taxon>
        <taxon>Georgenia</taxon>
    </lineage>
</organism>
<dbReference type="SUPFAM" id="SSF46689">
    <property type="entry name" value="Homeodomain-like"/>
    <property type="match status" value="1"/>
</dbReference>
<dbReference type="InterPro" id="IPR001647">
    <property type="entry name" value="HTH_TetR"/>
</dbReference>
<keyword evidence="7" id="KW-1185">Reference proteome</keyword>
<dbReference type="InterPro" id="IPR009057">
    <property type="entry name" value="Homeodomain-like_sf"/>
</dbReference>
<feature type="DNA-binding region" description="H-T-H motif" evidence="4">
    <location>
        <begin position="84"/>
        <end position="103"/>
    </location>
</feature>
<dbReference type="PROSITE" id="PS50977">
    <property type="entry name" value="HTH_TETR_2"/>
    <property type="match status" value="1"/>
</dbReference>
<proteinExistence type="predicted"/>
<protein>
    <submittedName>
        <fullName evidence="6">TetR/AcrR family transcriptional regulator</fullName>
    </submittedName>
</protein>
<evidence type="ECO:0000313" key="7">
    <source>
        <dbReference type="Proteomes" id="UP001597277"/>
    </source>
</evidence>
<evidence type="ECO:0000313" key="6">
    <source>
        <dbReference type="EMBL" id="MFD1716562.1"/>
    </source>
</evidence>
<evidence type="ECO:0000256" key="3">
    <source>
        <dbReference type="ARBA" id="ARBA00023163"/>
    </source>
</evidence>
<dbReference type="InterPro" id="IPR004111">
    <property type="entry name" value="Repressor_TetR_C"/>
</dbReference>
<dbReference type="EMBL" id="JBHUEE010000001">
    <property type="protein sequence ID" value="MFD1716562.1"/>
    <property type="molecule type" value="Genomic_DNA"/>
</dbReference>